<organism evidence="3 4">
    <name type="scientific">Raoultibacter timonensis</name>
    <dbReference type="NCBI Taxonomy" id="1907662"/>
    <lineage>
        <taxon>Bacteria</taxon>
        <taxon>Bacillati</taxon>
        <taxon>Actinomycetota</taxon>
        <taxon>Coriobacteriia</taxon>
        <taxon>Eggerthellales</taxon>
        <taxon>Eggerthellaceae</taxon>
        <taxon>Raoultibacter</taxon>
    </lineage>
</organism>
<protein>
    <submittedName>
        <fullName evidence="3">Flavodoxin</fullName>
    </submittedName>
</protein>
<keyword evidence="4" id="KW-1185">Reference proteome</keyword>
<dbReference type="NCBIfam" id="NF045594">
    <property type="entry name" value="flavodox_BilS"/>
    <property type="match status" value="1"/>
</dbReference>
<proteinExistence type="predicted"/>
<feature type="region of interest" description="Disordered" evidence="1">
    <location>
        <begin position="151"/>
        <end position="170"/>
    </location>
</feature>
<feature type="domain" description="Flavodoxin-like" evidence="2">
    <location>
        <begin position="4"/>
        <end position="166"/>
    </location>
</feature>
<dbReference type="Proteomes" id="UP001320544">
    <property type="component" value="Chromosome"/>
</dbReference>
<reference evidence="3 4" key="1">
    <citation type="submission" date="2022-01" db="EMBL/GenBank/DDBJ databases">
        <title>Novel bile acid biosynthetic pathways are enriched in the microbiome of centenarians.</title>
        <authorList>
            <person name="Sato Y."/>
            <person name="Atarashi K."/>
            <person name="Plichta R.D."/>
            <person name="Arai Y."/>
            <person name="Sasajima S."/>
            <person name="Kearney M.S."/>
            <person name="Suda W."/>
            <person name="Takeshita K."/>
            <person name="Sasaki T."/>
            <person name="Okamoto S."/>
            <person name="Skelly N.A."/>
            <person name="Okamura Y."/>
            <person name="Vlamakis H."/>
            <person name="Li Y."/>
            <person name="Tanoue T."/>
            <person name="Takei H."/>
            <person name="Nittono H."/>
            <person name="Narushima S."/>
            <person name="Irie J."/>
            <person name="Itoh H."/>
            <person name="Moriya K."/>
            <person name="Sugiura Y."/>
            <person name="Suematsu M."/>
            <person name="Moritoki N."/>
            <person name="Shibata S."/>
            <person name="Littman R.D."/>
            <person name="Fischbach A.M."/>
            <person name="Uwamino Y."/>
            <person name="Inoue T."/>
            <person name="Honda A."/>
            <person name="Hattori M."/>
            <person name="Murai T."/>
            <person name="Xavier J.R."/>
            <person name="Hirose N."/>
            <person name="Honda K."/>
        </authorList>
    </citation>
    <scope>NUCLEOTIDE SEQUENCE [LARGE SCALE GENOMIC DNA]</scope>
    <source>
        <strain evidence="3 4">CE91-St30</strain>
    </source>
</reference>
<sequence>MKYLITFASTTGNTQELAQAVREALDPEECVNFGSTMMIAPHDVVEAKRVYVGFWTNRGTCPDAIAEFLGGLAGKEVFLFGTAGFGESQDYFDGILARVREHVPKSARIIGEFMCQGKMPSSVRTRYEAMLSDSDEEAKARFLIENFDRASSHPDETDLSKLKEAVGKAR</sequence>
<accession>A0ABN6MLZ2</accession>
<dbReference type="InterPro" id="IPR029039">
    <property type="entry name" value="Flavoprotein-like_sf"/>
</dbReference>
<name>A0ABN6MLZ2_9ACTN</name>
<evidence type="ECO:0000313" key="3">
    <source>
        <dbReference type="EMBL" id="BDE97271.1"/>
    </source>
</evidence>
<evidence type="ECO:0000313" key="4">
    <source>
        <dbReference type="Proteomes" id="UP001320544"/>
    </source>
</evidence>
<dbReference type="Pfam" id="PF12641">
    <property type="entry name" value="Flavodoxin_3"/>
    <property type="match status" value="1"/>
</dbReference>
<dbReference type="EMBL" id="AP025564">
    <property type="protein sequence ID" value="BDE97271.1"/>
    <property type="molecule type" value="Genomic_DNA"/>
</dbReference>
<gene>
    <name evidence="3" type="ORF">CE91St30_26040</name>
</gene>
<dbReference type="SUPFAM" id="SSF52218">
    <property type="entry name" value="Flavoproteins"/>
    <property type="match status" value="1"/>
</dbReference>
<dbReference type="RefSeq" id="WP_244386484.1">
    <property type="nucleotide sequence ID" value="NZ_AP025564.1"/>
</dbReference>
<dbReference type="Gene3D" id="3.40.50.360">
    <property type="match status" value="1"/>
</dbReference>
<dbReference type="InterPro" id="IPR054633">
    <property type="entry name" value="BilS"/>
</dbReference>
<evidence type="ECO:0000256" key="1">
    <source>
        <dbReference type="SAM" id="MobiDB-lite"/>
    </source>
</evidence>
<dbReference type="InterPro" id="IPR008254">
    <property type="entry name" value="Flavodoxin/NO_synth"/>
</dbReference>
<evidence type="ECO:0000259" key="2">
    <source>
        <dbReference type="Pfam" id="PF12641"/>
    </source>
</evidence>